<feature type="domain" description="DUF1737" evidence="1">
    <location>
        <begin position="17"/>
        <end position="59"/>
    </location>
</feature>
<sequence length="59" mass="6547">MQYKIIRATNTDIKNAELELTQEVNAHLEKGWELVGGVSVNLLVDAGRTICVFCQALTK</sequence>
<name>A0A4P7LH89_9BURK</name>
<accession>A0A4P7LH89</accession>
<dbReference type="RefSeq" id="WP_135706741.1">
    <property type="nucleotide sequence ID" value="NZ_CP038636.1"/>
</dbReference>
<evidence type="ECO:0000313" key="3">
    <source>
        <dbReference type="Proteomes" id="UP000295294"/>
    </source>
</evidence>
<proteinExistence type="predicted"/>
<dbReference type="KEGG" id="cox:E0W60_31235"/>
<dbReference type="InterPro" id="IPR013619">
    <property type="entry name" value="DUF1737"/>
</dbReference>
<dbReference type="Pfam" id="PF08410">
    <property type="entry name" value="DUF1737"/>
    <property type="match status" value="1"/>
</dbReference>
<gene>
    <name evidence="2" type="ORF">E0W60_31235</name>
</gene>
<dbReference type="EMBL" id="CP038636">
    <property type="protein sequence ID" value="QBY55500.1"/>
    <property type="molecule type" value="Genomic_DNA"/>
</dbReference>
<dbReference type="OrthoDB" id="9809803at2"/>
<keyword evidence="2" id="KW-0614">Plasmid</keyword>
<evidence type="ECO:0000313" key="2">
    <source>
        <dbReference type="EMBL" id="QBY55500.1"/>
    </source>
</evidence>
<reference evidence="2 3" key="1">
    <citation type="submission" date="2019-03" db="EMBL/GenBank/DDBJ databases">
        <title>Efficiently degradation of phenoxyalkanoic acid herbicides by Cupriavidus oxalaticus strain X32.</title>
        <authorList>
            <person name="Sheng X."/>
        </authorList>
    </citation>
    <scope>NUCLEOTIDE SEQUENCE [LARGE SCALE GENOMIC DNA]</scope>
    <source>
        <strain evidence="2 3">X32</strain>
        <plasmid evidence="2 3">unnamed1</plasmid>
    </source>
</reference>
<geneLocation type="plasmid" evidence="2">
    <name>unnamed1</name>
</geneLocation>
<organism evidence="2 3">
    <name type="scientific">Cupriavidus oxalaticus</name>
    <dbReference type="NCBI Taxonomy" id="96344"/>
    <lineage>
        <taxon>Bacteria</taxon>
        <taxon>Pseudomonadati</taxon>
        <taxon>Pseudomonadota</taxon>
        <taxon>Betaproteobacteria</taxon>
        <taxon>Burkholderiales</taxon>
        <taxon>Burkholderiaceae</taxon>
        <taxon>Cupriavidus</taxon>
    </lineage>
</organism>
<dbReference type="Proteomes" id="UP000295294">
    <property type="component" value="Plasmid unnamed1"/>
</dbReference>
<evidence type="ECO:0000259" key="1">
    <source>
        <dbReference type="Pfam" id="PF08410"/>
    </source>
</evidence>
<protein>
    <submittedName>
        <fullName evidence="2">DUF1737 domain-containing protein</fullName>
    </submittedName>
</protein>
<dbReference type="AlphaFoldDB" id="A0A4P7LH89"/>